<dbReference type="InParanoid" id="H0EZ78"/>
<organism evidence="1 2">
    <name type="scientific">Glarea lozoyensis (strain ATCC 74030 / MF5533)</name>
    <dbReference type="NCBI Taxonomy" id="1104152"/>
    <lineage>
        <taxon>Eukaryota</taxon>
        <taxon>Fungi</taxon>
        <taxon>Dikarya</taxon>
        <taxon>Ascomycota</taxon>
        <taxon>Pezizomycotina</taxon>
        <taxon>Leotiomycetes</taxon>
        <taxon>Helotiales</taxon>
        <taxon>Helotiaceae</taxon>
        <taxon>Glarea</taxon>
    </lineage>
</organism>
<keyword evidence="2" id="KW-1185">Reference proteome</keyword>
<evidence type="ECO:0000313" key="2">
    <source>
        <dbReference type="Proteomes" id="UP000005446"/>
    </source>
</evidence>
<comment type="caution">
    <text evidence="1">The sequence shown here is derived from an EMBL/GenBank/DDBJ whole genome shotgun (WGS) entry which is preliminary data.</text>
</comment>
<reference evidence="1 2" key="1">
    <citation type="journal article" date="2012" name="Eukaryot. Cell">
        <title>Genome sequence of the fungus Glarea lozoyensis: the first genome sequence of a species from the Helotiaceae family.</title>
        <authorList>
            <person name="Youssar L."/>
            <person name="Gruening B.A."/>
            <person name="Erxleben A."/>
            <person name="Guenther S."/>
            <person name="Huettel W."/>
        </authorList>
    </citation>
    <scope>NUCLEOTIDE SEQUENCE [LARGE SCALE GENOMIC DNA]</scope>
    <source>
        <strain evidence="2">ATCC 74030 / MF5533</strain>
    </source>
</reference>
<protein>
    <submittedName>
        <fullName evidence="1">Uncharacterized protein</fullName>
    </submittedName>
</protein>
<dbReference type="Proteomes" id="UP000005446">
    <property type="component" value="Unassembled WGS sequence"/>
</dbReference>
<evidence type="ECO:0000313" key="1">
    <source>
        <dbReference type="EMBL" id="EHK96154.1"/>
    </source>
</evidence>
<dbReference type="EMBL" id="AGUE01000273">
    <property type="protein sequence ID" value="EHK96154.1"/>
    <property type="molecule type" value="Genomic_DNA"/>
</dbReference>
<sequence>MNTLSLIDHRSSTLGGKFDLAISTIGKPLHSIDTIATPATLEVLNTGRTKPRYTYLRERGAKGAGNATFGGLVVTRGELASATENHFGHTPDV</sequence>
<dbReference type="AlphaFoldDB" id="H0EZ78"/>
<proteinExistence type="predicted"/>
<gene>
    <name evidence="1" type="ORF">M7I_8140</name>
</gene>
<name>H0EZ78_GLAL7</name>
<accession>H0EZ78</accession>
<dbReference type="HOGENOM" id="CLU_2399885_0_0_1"/>